<dbReference type="SMART" id="SM00491">
    <property type="entry name" value="HELICc2"/>
    <property type="match status" value="1"/>
</dbReference>
<dbReference type="Pfam" id="PF13307">
    <property type="entry name" value="Helicase_C_2"/>
    <property type="match status" value="1"/>
</dbReference>
<feature type="binding site" evidence="11">
    <location>
        <position position="214"/>
    </location>
    <ligand>
        <name>[4Fe-4S] cluster</name>
        <dbReference type="ChEBI" id="CHEBI:49883"/>
    </ligand>
</feature>
<dbReference type="InterPro" id="IPR014001">
    <property type="entry name" value="Helicase_ATP-bd"/>
</dbReference>
<feature type="domain" description="Helicase ATP-binding" evidence="12">
    <location>
        <begin position="15"/>
        <end position="333"/>
    </location>
</feature>
<keyword evidence="2 11" id="KW-0479">Metal-binding</keyword>
<keyword evidence="6 11" id="KW-0067">ATP-binding</keyword>
<dbReference type="PROSITE" id="PS51193">
    <property type="entry name" value="HELICASE_ATP_BIND_2"/>
    <property type="match status" value="1"/>
</dbReference>
<dbReference type="HAMAP" id="MF_02205">
    <property type="entry name" value="DinG_proteobact"/>
    <property type="match status" value="1"/>
</dbReference>
<comment type="similarity">
    <text evidence="11">Belongs to the helicase family. DinG subfamily. Type 1 sub-subfamily.</text>
</comment>
<accession>A0ABT3T6D5</accession>
<evidence type="ECO:0000256" key="4">
    <source>
        <dbReference type="ARBA" id="ARBA00022801"/>
    </source>
</evidence>
<evidence type="ECO:0000256" key="2">
    <source>
        <dbReference type="ARBA" id="ARBA00022723"/>
    </source>
</evidence>
<evidence type="ECO:0000256" key="11">
    <source>
        <dbReference type="HAMAP-Rule" id="MF_02205"/>
    </source>
</evidence>
<dbReference type="EMBL" id="SHNO01000001">
    <property type="protein sequence ID" value="MCX2977831.1"/>
    <property type="molecule type" value="Genomic_DNA"/>
</dbReference>
<comment type="cofactor">
    <cofactor evidence="11">
        <name>[4Fe-4S] cluster</name>
        <dbReference type="ChEBI" id="CHEBI:49883"/>
    </cofactor>
    <text evidence="11">Binds 1 [4Fe-4S] cluster.</text>
</comment>
<reference evidence="13" key="1">
    <citation type="submission" date="2019-02" db="EMBL/GenBank/DDBJ databases">
        <authorList>
            <person name="Li S.-H."/>
        </authorList>
    </citation>
    <scope>NUCLEOTIDE SEQUENCE</scope>
    <source>
        <strain evidence="13">IMCC11814</strain>
    </source>
</reference>
<dbReference type="RefSeq" id="WP_279249539.1">
    <property type="nucleotide sequence ID" value="NZ_SHNO01000001.1"/>
</dbReference>
<keyword evidence="5 11" id="KW-0347">Helicase</keyword>
<dbReference type="PANTHER" id="PTHR11472:SF59">
    <property type="entry name" value="ATP-DEPENDENT DNA HELICASE DING"/>
    <property type="match status" value="1"/>
</dbReference>
<name>A0ABT3T6D5_9GAMM</name>
<dbReference type="SUPFAM" id="SSF52540">
    <property type="entry name" value="P-loop containing nucleoside triphosphate hydrolases"/>
    <property type="match status" value="1"/>
</dbReference>
<keyword evidence="7 11" id="KW-0408">Iron</keyword>
<dbReference type="GO" id="GO:0004386">
    <property type="term" value="F:helicase activity"/>
    <property type="evidence" value="ECO:0007669"/>
    <property type="project" value="UniProtKB-KW"/>
</dbReference>
<evidence type="ECO:0000313" key="14">
    <source>
        <dbReference type="Proteomes" id="UP001143304"/>
    </source>
</evidence>
<dbReference type="InterPro" id="IPR045028">
    <property type="entry name" value="DinG/Rad3-like"/>
</dbReference>
<feature type="binding site" evidence="11">
    <location>
        <position position="203"/>
    </location>
    <ligand>
        <name>[4Fe-4S] cluster</name>
        <dbReference type="ChEBI" id="CHEBI:49883"/>
    </ligand>
</feature>
<evidence type="ECO:0000256" key="5">
    <source>
        <dbReference type="ARBA" id="ARBA00022806"/>
    </source>
</evidence>
<comment type="function">
    <text evidence="11">DNA-dependent ATPase and 5'-3' DNA helicase. Unwinds D-loops, R-loops, forked DNA and G-quadruplex DNA.</text>
</comment>
<dbReference type="InterPro" id="IPR027417">
    <property type="entry name" value="P-loop_NTPase"/>
</dbReference>
<keyword evidence="8 11" id="KW-0411">Iron-sulfur</keyword>
<keyword evidence="14" id="KW-1185">Reference proteome</keyword>
<evidence type="ECO:0000256" key="1">
    <source>
        <dbReference type="ARBA" id="ARBA00022485"/>
    </source>
</evidence>
<evidence type="ECO:0000259" key="12">
    <source>
        <dbReference type="PROSITE" id="PS51193"/>
    </source>
</evidence>
<evidence type="ECO:0000256" key="6">
    <source>
        <dbReference type="ARBA" id="ARBA00022840"/>
    </source>
</evidence>
<dbReference type="InterPro" id="IPR039000">
    <property type="entry name" value="DinG_proteobact"/>
</dbReference>
<gene>
    <name evidence="11 13" type="primary">dinG</name>
    <name evidence="13" type="ORF">EYC82_10750</name>
</gene>
<sequence length="708" mass="76811">MLSDAIKDSIREAYSAIVESRSLTPRWGQRQMIAEIANALGRIPGPGAVGSDLPPVCVIEAGTGTGKTIAYSVSAIPVAQARDKRLVVATATVALQEQFVNKDLPDILSSSGMNFTYALAKGRRRYVCLSKLDRHIAEGQGASSVIPLYPDEVGAPATAEALPVYEGMLDALGRGQWDGDRDNWPESIAEPVWYGVTTDHSQCSGRRCSHINQCSFFRARDALQNADIIVTNHDLVLSDLALGGGAILPPPEESIYIFDEGHHLPDKALSHFASFCRLHSTIAWLEDSSKSLLNAAPALSGLIGVKALLKTLPAEMSDTSAALEVAEQTLTVLFDEAAPESGSEEQQVRLERGRVPEDLVIVALAVAGHLRKLESGLSRLESVLEEAIDDDHAGLDKADIETWHINIGGMLSRAEGALALWQDYAVSGEDENPPRARWITLLTGTGQGGFEMRCSPVLASDILQEYLWSRAGGVVVTSATMTALNSFDRFMLHSGAPPDAIYKVVSSPFNYDQAVFAVPAMDCDPGDAAAHTRALIEQLPEILEEEEGSLVLFSSRRQMHEVYEGLGSELDGRVLMQGDYSKQELLRRHRAAVDAGRGSVIFGLASFAEGVDLPGDYCRHVVIAKIPFAVPDSPLEAALAEWVEDQGRNPFMEISVPDAALRLVQASGRLLRTEEDSGRITLMDRRILTRRYGRAILDSLPPFRRQLG</sequence>
<evidence type="ECO:0000313" key="13">
    <source>
        <dbReference type="EMBL" id="MCX2977831.1"/>
    </source>
</evidence>
<keyword evidence="9 11" id="KW-0238">DNA-binding</keyword>
<dbReference type="NCBIfam" id="NF008729">
    <property type="entry name" value="PRK11747.1"/>
    <property type="match status" value="1"/>
</dbReference>
<dbReference type="SMART" id="SM00487">
    <property type="entry name" value="DEXDc"/>
    <property type="match status" value="1"/>
</dbReference>
<dbReference type="Proteomes" id="UP001143304">
    <property type="component" value="Unassembled WGS sequence"/>
</dbReference>
<feature type="binding site" evidence="11">
    <location>
        <position position="208"/>
    </location>
    <ligand>
        <name>[4Fe-4S] cluster</name>
        <dbReference type="ChEBI" id="CHEBI:49883"/>
    </ligand>
</feature>
<comment type="catalytic activity">
    <reaction evidence="11">
        <text>ATP + H2O = ADP + phosphate + H(+)</text>
        <dbReference type="Rhea" id="RHEA:13065"/>
        <dbReference type="ChEBI" id="CHEBI:15377"/>
        <dbReference type="ChEBI" id="CHEBI:15378"/>
        <dbReference type="ChEBI" id="CHEBI:30616"/>
        <dbReference type="ChEBI" id="CHEBI:43474"/>
        <dbReference type="ChEBI" id="CHEBI:456216"/>
        <dbReference type="EC" id="5.6.2.3"/>
    </reaction>
</comment>
<evidence type="ECO:0000256" key="10">
    <source>
        <dbReference type="ARBA" id="ARBA00023235"/>
    </source>
</evidence>
<dbReference type="InterPro" id="IPR014013">
    <property type="entry name" value="Helic_SF1/SF2_ATP-bd_DinG/Rad3"/>
</dbReference>
<keyword evidence="4 11" id="KW-0378">Hydrolase</keyword>
<evidence type="ECO:0000256" key="3">
    <source>
        <dbReference type="ARBA" id="ARBA00022741"/>
    </source>
</evidence>
<keyword evidence="1 11" id="KW-0004">4Fe-4S</keyword>
<dbReference type="Gene3D" id="3.40.50.300">
    <property type="entry name" value="P-loop containing nucleotide triphosphate hydrolases"/>
    <property type="match status" value="2"/>
</dbReference>
<protein>
    <recommendedName>
        <fullName evidence="11">ATP-dependent DNA helicase DinG</fullName>
        <ecNumber evidence="11">5.6.2.3</ecNumber>
    </recommendedName>
    <alternativeName>
        <fullName evidence="11">DNA 5'-3' helicase DinG</fullName>
    </alternativeName>
</protein>
<proteinExistence type="inferred from homology"/>
<dbReference type="Pfam" id="PF06733">
    <property type="entry name" value="DEAD_2"/>
    <property type="match status" value="1"/>
</dbReference>
<keyword evidence="3 11" id="KW-0547">Nucleotide-binding</keyword>
<feature type="binding site" evidence="11">
    <location>
        <position position="128"/>
    </location>
    <ligand>
        <name>[4Fe-4S] cluster</name>
        <dbReference type="ChEBI" id="CHEBI:49883"/>
    </ligand>
</feature>
<evidence type="ECO:0000256" key="9">
    <source>
        <dbReference type="ARBA" id="ARBA00023125"/>
    </source>
</evidence>
<comment type="caution">
    <text evidence="13">The sequence shown here is derived from an EMBL/GenBank/DDBJ whole genome shotgun (WGS) entry which is preliminary data.</text>
</comment>
<evidence type="ECO:0000256" key="7">
    <source>
        <dbReference type="ARBA" id="ARBA00023004"/>
    </source>
</evidence>
<keyword evidence="10 11" id="KW-0413">Isomerase</keyword>
<evidence type="ECO:0000256" key="8">
    <source>
        <dbReference type="ARBA" id="ARBA00023014"/>
    </source>
</evidence>
<dbReference type="PANTHER" id="PTHR11472">
    <property type="entry name" value="DNA REPAIR DEAD HELICASE RAD3/XP-D SUBFAMILY MEMBER"/>
    <property type="match status" value="1"/>
</dbReference>
<dbReference type="InterPro" id="IPR006555">
    <property type="entry name" value="ATP-dep_Helicase_C"/>
</dbReference>
<dbReference type="EC" id="5.6.2.3" evidence="11"/>
<organism evidence="13 14">
    <name type="scientific">Candidatus Marimicrobium litorale</name>
    <dbReference type="NCBI Taxonomy" id="2518991"/>
    <lineage>
        <taxon>Bacteria</taxon>
        <taxon>Pseudomonadati</taxon>
        <taxon>Pseudomonadota</taxon>
        <taxon>Gammaproteobacteria</taxon>
        <taxon>Cellvibrionales</taxon>
        <taxon>Halieaceae</taxon>
        <taxon>Marimicrobium</taxon>
    </lineage>
</organism>
<dbReference type="InterPro" id="IPR010614">
    <property type="entry name" value="RAD3-like_helicase_DEAD"/>
</dbReference>